<dbReference type="SUPFAM" id="SSF47095">
    <property type="entry name" value="HMG-box"/>
    <property type="match status" value="2"/>
</dbReference>
<dbReference type="Pfam" id="PF00505">
    <property type="entry name" value="HMG_box"/>
    <property type="match status" value="1"/>
</dbReference>
<dbReference type="InterPro" id="IPR009071">
    <property type="entry name" value="HMG_box_dom"/>
</dbReference>
<accession>A0A4S2LXW3</accession>
<protein>
    <recommendedName>
        <fullName evidence="1">HMG box domain-containing protein</fullName>
    </recommendedName>
</protein>
<evidence type="ECO:0000313" key="2">
    <source>
        <dbReference type="EMBL" id="TGZ68741.1"/>
    </source>
</evidence>
<comment type="caution">
    <text evidence="2">The sequence shown here is derived from an EMBL/GenBank/DDBJ whole genome shotgun (WGS) entry which is preliminary data.</text>
</comment>
<proteinExistence type="predicted"/>
<dbReference type="Gene3D" id="1.10.30.10">
    <property type="entry name" value="High mobility group box domain"/>
    <property type="match status" value="2"/>
</dbReference>
<dbReference type="InterPro" id="IPR036910">
    <property type="entry name" value="HMG_box_dom_sf"/>
</dbReference>
<dbReference type="OrthoDB" id="5550281at2759"/>
<sequence>MFTLSCPSLRKAIFDTMTLSRALLSTSPTLASPNTFHQFVKARYMEIKQKNPSLKTAELMRKVGEEYRKLTDAERVQFKLSEPTPDLIKRHSEKRKRLMYAHRHGMPRRPSFSGMNIFIREKLCDLKGQPIRKVSARFKEAVEEWKKLSSTEKARPPGCTYCPRCVEISREMARARWLKWLEREFTDRKVRGSNATSASRLPLSRLGQPGSIPALVLPSGGRAAMRRKGVTAERQPTTKALVGFYSVLHTVVSFSTANILEDSMTILKRPKM</sequence>
<dbReference type="AlphaFoldDB" id="A0A4S2LXW3"/>
<organism evidence="2 3">
    <name type="scientific">Opisthorchis felineus</name>
    <dbReference type="NCBI Taxonomy" id="147828"/>
    <lineage>
        <taxon>Eukaryota</taxon>
        <taxon>Metazoa</taxon>
        <taxon>Spiralia</taxon>
        <taxon>Lophotrochozoa</taxon>
        <taxon>Platyhelminthes</taxon>
        <taxon>Trematoda</taxon>
        <taxon>Digenea</taxon>
        <taxon>Opisthorchiida</taxon>
        <taxon>Opisthorchiata</taxon>
        <taxon>Opisthorchiidae</taxon>
        <taxon>Opisthorchis</taxon>
    </lineage>
</organism>
<reference evidence="2 3" key="1">
    <citation type="journal article" date="2019" name="BMC Genomics">
        <title>New insights from Opisthorchis felineus genome: update on genomics of the epidemiologically important liver flukes.</title>
        <authorList>
            <person name="Ershov N.I."/>
            <person name="Mordvinov V.A."/>
            <person name="Prokhortchouk E.B."/>
            <person name="Pakharukova M.Y."/>
            <person name="Gunbin K.V."/>
            <person name="Ustyantsev K."/>
            <person name="Genaev M.A."/>
            <person name="Blinov A.G."/>
            <person name="Mazur A."/>
            <person name="Boulygina E."/>
            <person name="Tsygankova S."/>
            <person name="Khrameeva E."/>
            <person name="Chekanov N."/>
            <person name="Fan G."/>
            <person name="Xiao A."/>
            <person name="Zhang H."/>
            <person name="Xu X."/>
            <person name="Yang H."/>
            <person name="Solovyev V."/>
            <person name="Lee S.M."/>
            <person name="Liu X."/>
            <person name="Afonnikov D.A."/>
            <person name="Skryabin K.G."/>
        </authorList>
    </citation>
    <scope>NUCLEOTIDE SEQUENCE [LARGE SCALE GENOMIC DNA]</scope>
    <source>
        <strain evidence="2">AK-0245</strain>
        <tissue evidence="2">Whole organism</tissue>
    </source>
</reference>
<evidence type="ECO:0000313" key="3">
    <source>
        <dbReference type="Proteomes" id="UP000308267"/>
    </source>
</evidence>
<dbReference type="EMBL" id="SJOL01006347">
    <property type="protein sequence ID" value="TGZ68741.1"/>
    <property type="molecule type" value="Genomic_DNA"/>
</dbReference>
<feature type="domain" description="HMG box" evidence="1">
    <location>
        <begin position="28"/>
        <end position="100"/>
    </location>
</feature>
<evidence type="ECO:0000259" key="1">
    <source>
        <dbReference type="SMART" id="SM00398"/>
    </source>
</evidence>
<dbReference type="STRING" id="147828.A0A4S2LXW3"/>
<name>A0A4S2LXW3_OPIFE</name>
<keyword evidence="3" id="KW-1185">Reference proteome</keyword>
<gene>
    <name evidence="2" type="ORF">CRM22_004085</name>
</gene>
<dbReference type="CDD" id="cd00084">
    <property type="entry name" value="HMG-box_SF"/>
    <property type="match status" value="1"/>
</dbReference>
<dbReference type="Proteomes" id="UP000308267">
    <property type="component" value="Unassembled WGS sequence"/>
</dbReference>
<dbReference type="SMART" id="SM00398">
    <property type="entry name" value="HMG"/>
    <property type="match status" value="1"/>
</dbReference>